<keyword evidence="6" id="KW-1185">Reference proteome</keyword>
<dbReference type="InterPro" id="IPR053874">
    <property type="entry name" value="CATSPERG_Ig-like"/>
</dbReference>
<evidence type="ECO:0000313" key="6">
    <source>
        <dbReference type="Proteomes" id="UP001652627"/>
    </source>
</evidence>
<feature type="chain" id="PRO_5046649752" evidence="1">
    <location>
        <begin position="19"/>
        <end position="1049"/>
    </location>
</feature>
<feature type="domain" description="CATSPERG C-terminal" evidence="4">
    <location>
        <begin position="802"/>
        <end position="998"/>
    </location>
</feature>
<evidence type="ECO:0000259" key="2">
    <source>
        <dbReference type="Pfam" id="PF15064"/>
    </source>
</evidence>
<dbReference type="Pfam" id="PF22840">
    <property type="entry name" value="CATSPERG_NTD"/>
    <property type="match status" value="1"/>
</dbReference>
<dbReference type="GeneID" id="106486181"/>
<keyword evidence="1" id="KW-0732">Signal</keyword>
<name>A0ABM4G020_9AVES</name>
<accession>A0ABM4G020</accession>
<evidence type="ECO:0000256" key="1">
    <source>
        <dbReference type="SAM" id="SignalP"/>
    </source>
</evidence>
<dbReference type="RefSeq" id="XP_067170511.1">
    <property type="nucleotide sequence ID" value="XM_067314410.1"/>
</dbReference>
<dbReference type="InterPro" id="IPR053873">
    <property type="entry name" value="CATSPERG_C"/>
</dbReference>
<dbReference type="InterPro" id="IPR053871">
    <property type="entry name" value="CATSPERG_beta-prop"/>
</dbReference>
<evidence type="ECO:0000259" key="3">
    <source>
        <dbReference type="Pfam" id="PF22840"/>
    </source>
</evidence>
<feature type="domain" description="CATSPERG beta-propeller" evidence="2">
    <location>
        <begin position="379"/>
        <end position="550"/>
    </location>
</feature>
<feature type="domain" description="CATSPERG Ig-like" evidence="5">
    <location>
        <begin position="654"/>
        <end position="775"/>
    </location>
</feature>
<evidence type="ECO:0000313" key="7">
    <source>
        <dbReference type="RefSeq" id="XP_067170511.1"/>
    </source>
</evidence>
<proteinExistence type="predicted"/>
<dbReference type="InterPro" id="IPR028246">
    <property type="entry name" value="CATSPERG"/>
</dbReference>
<evidence type="ECO:0000259" key="4">
    <source>
        <dbReference type="Pfam" id="PF22846"/>
    </source>
</evidence>
<dbReference type="InterPro" id="IPR053872">
    <property type="entry name" value="CATSPERG_N"/>
</dbReference>
<protein>
    <submittedName>
        <fullName evidence="7">Cation channel sperm-associated auxiliary subunit gamma</fullName>
    </submittedName>
</protein>
<sequence>MSWALAALLAALLAGARAGCAWRAALAPGVPDGAAGRRHVFTRQHPEASVAAVFEALTDTAIDVAADNAHYFGFPYYLEIRLGCTAQEPERATRRAHLLGLHPVVTVAFEEPVHAVRQKPERLQIEMRAAPYRDPGRCGDEELCRLRWYTPMPMVNGSVVADVRVRSSMPGFSIEQQRFSFNVNGYMKETEKGLQCTVGHPITKLKKLMDVDSPSRPLWATVDKAPVLILGGFSKNKVILLSDSDFEDFVAVEVDIDSCWIGSLTCPWTKFSSTVLDAIATESTLFIRQNQLVYYFTGNYSVLHMATQGSTLWTRVLNRVCVGKLNPVPFSHNGSEYVIAIGRGQQKAEFFLGTVRDGVVYFSDSIRTEKKTVCEYFECLSYNPFSTVFYIWGNAILQSYDIKNYVFLSEFPGESVIKYFIQSYRGEIVCVTEAEEVWFFMEGSSAIQKLYPSRAWSMYANIQLVKGSHDYGVNESSLSFFYNREGLQQLVYVRDGSGRIVRRKFPLTYILSHRCLYSHRYSSSSSSPELGFIGFTNLCPFTVMKFRDLPKPQRFSRLEHYRAEPPVVTDETGFHNNKSLAVYQGLVFHLLWLHSDYNRPYADPVHDPTWRWWKNRKQDADYYLYLASTGSSPGGLYINMEHYVKIYDLRSNNELPEQIYLDKGDTYSFSVTLSIRSTVENAWEKNFLGRLKLTVVLSHPFNLVFFLQRQNLVNRASVLYKVSIQDTAQYPQQELSGKNLLKSSMVLKVVNSATNCYRYSESGPALQGYRMVPVYVGCPPGMRMAFDITNTIKYTTGMNKRYFNCLSQNPEMPCFFFEDVFYPLFLIQDMVTGASGSFSGRYTLKVIGGASDSEGAVVRYKPEDVWKYNVDNASTESSLIWQKADGEVSETDPQGYPIHSSTNNGIKWLCRRNSPCHDVAPVGLTAPSYFFLVVVSNRDVDTSTYCDYNLEFVVHVHGLQLSSARKLYFMKVTLSTLTGLVTVYFLYCRAGRKIVASFFNVVHRLEEASAPPAGSASAGTSSVASKTEHCEYPLSAGSVRSTGSEPARP</sequence>
<feature type="signal peptide" evidence="1">
    <location>
        <begin position="1"/>
        <end position="18"/>
    </location>
</feature>
<feature type="domain" description="CATSPERG beta-propeller" evidence="2">
    <location>
        <begin position="190"/>
        <end position="376"/>
    </location>
</feature>
<gene>
    <name evidence="7" type="primary">CATSPERG</name>
</gene>
<dbReference type="Pfam" id="PF22846">
    <property type="entry name" value="CATSPERG_C"/>
    <property type="match status" value="1"/>
</dbReference>
<dbReference type="Pfam" id="PF15064">
    <property type="entry name" value="CATSPERG_beta-prop"/>
    <property type="match status" value="2"/>
</dbReference>
<organism evidence="6 7">
    <name type="scientific">Apteryx mantelli</name>
    <name type="common">North Island brown kiwi</name>
    <dbReference type="NCBI Taxonomy" id="2696672"/>
    <lineage>
        <taxon>Eukaryota</taxon>
        <taxon>Metazoa</taxon>
        <taxon>Chordata</taxon>
        <taxon>Craniata</taxon>
        <taxon>Vertebrata</taxon>
        <taxon>Euteleostomi</taxon>
        <taxon>Archelosauria</taxon>
        <taxon>Archosauria</taxon>
        <taxon>Dinosauria</taxon>
        <taxon>Saurischia</taxon>
        <taxon>Theropoda</taxon>
        <taxon>Coelurosauria</taxon>
        <taxon>Aves</taxon>
        <taxon>Palaeognathae</taxon>
        <taxon>Apterygiformes</taxon>
        <taxon>Apterygidae</taxon>
        <taxon>Apteryx</taxon>
    </lineage>
</organism>
<feature type="domain" description="CATSPERG N-terminal" evidence="3">
    <location>
        <begin position="20"/>
        <end position="182"/>
    </location>
</feature>
<evidence type="ECO:0000259" key="5">
    <source>
        <dbReference type="Pfam" id="PF22851"/>
    </source>
</evidence>
<dbReference type="Proteomes" id="UP001652627">
    <property type="component" value="Chromosome 35"/>
</dbReference>
<dbReference type="PANTHER" id="PTHR14327">
    <property type="entry name" value="CATION CHANNEL SPERM-ASSOCIATED PROTEIN SUBUNIT GAMMA"/>
    <property type="match status" value="1"/>
</dbReference>
<dbReference type="PANTHER" id="PTHR14327:SF1">
    <property type="entry name" value="CATION CHANNEL SPERM-ASSOCIATED AUXILIARY SUBUNIT GAMMA"/>
    <property type="match status" value="1"/>
</dbReference>
<reference evidence="7" key="1">
    <citation type="submission" date="2025-08" db="UniProtKB">
        <authorList>
            <consortium name="RefSeq"/>
        </authorList>
    </citation>
    <scope>IDENTIFICATION</scope>
    <source>
        <tissue evidence="7">Blood</tissue>
    </source>
</reference>
<dbReference type="Pfam" id="PF22851">
    <property type="entry name" value="CATSPERG_Ig-like"/>
    <property type="match status" value="1"/>
</dbReference>